<evidence type="ECO:0000313" key="4">
    <source>
        <dbReference type="EMBL" id="CAH0052185.1"/>
    </source>
</evidence>
<name>A0A9N9Z9X1_9HYPO</name>
<dbReference type="AlphaFoldDB" id="A0A9N9Z9X1"/>
<dbReference type="Proteomes" id="UP000775872">
    <property type="component" value="Unassembled WGS sequence"/>
</dbReference>
<gene>
    <name evidence="4" type="ORF">CSOL1703_00015061</name>
</gene>
<dbReference type="SUPFAM" id="SSF51735">
    <property type="entry name" value="NAD(P)-binding Rossmann-fold domains"/>
    <property type="match status" value="1"/>
</dbReference>
<dbReference type="InterPro" id="IPR036291">
    <property type="entry name" value="NAD(P)-bd_dom_sf"/>
</dbReference>
<proteinExistence type="inferred from homology"/>
<keyword evidence="2" id="KW-0560">Oxidoreductase</keyword>
<accession>A0A9N9Z9X1</accession>
<dbReference type="OrthoDB" id="1274115at2759"/>
<protein>
    <submittedName>
        <fullName evidence="4">Uncharacterized protein</fullName>
    </submittedName>
</protein>
<keyword evidence="5" id="KW-1185">Reference proteome</keyword>
<dbReference type="Pfam" id="PF00106">
    <property type="entry name" value="adh_short"/>
    <property type="match status" value="1"/>
</dbReference>
<dbReference type="Gene3D" id="3.40.50.720">
    <property type="entry name" value="NAD(P)-binding Rossmann-like Domain"/>
    <property type="match status" value="1"/>
</dbReference>
<dbReference type="GO" id="GO:0016491">
    <property type="term" value="F:oxidoreductase activity"/>
    <property type="evidence" value="ECO:0007669"/>
    <property type="project" value="UniProtKB-KW"/>
</dbReference>
<sequence>MTQTWLITGCSSGFGEEFVRQLRAAGDNVIATGRNVEERLAHLKETGCAILELDVTSPEDVIAAKINEAWEIYGGIDVIVNNAGFLAIGAFEDTRNFVDLRIIARQADIEAAMSTMFYGPLNITRAALGKMRPLNKGTILYVSSYYSRLGAAAATPYCSAKFALAGAVESIAQEIGFFAPNVKLISVEPGFFHTEVYNKAVCAKNRVPAYTEFMEVTKSTLHEHFTNGPGDAKKGVARMIDIAKGTGCAEGKTVPVRLVLGSEAQETCRKVSQDALKVMDEWEEVANSTDRDNYVKPATQKAD</sequence>
<evidence type="ECO:0000313" key="5">
    <source>
        <dbReference type="Proteomes" id="UP000775872"/>
    </source>
</evidence>
<dbReference type="PRINTS" id="PR00080">
    <property type="entry name" value="SDRFAMILY"/>
</dbReference>
<dbReference type="PANTHER" id="PTHR43976">
    <property type="entry name" value="SHORT CHAIN DEHYDROGENASE"/>
    <property type="match status" value="1"/>
</dbReference>
<evidence type="ECO:0000256" key="2">
    <source>
        <dbReference type="ARBA" id="ARBA00023002"/>
    </source>
</evidence>
<dbReference type="InterPro" id="IPR051911">
    <property type="entry name" value="SDR_oxidoreductase"/>
</dbReference>
<dbReference type="EMBL" id="CABFOC020000043">
    <property type="protein sequence ID" value="CAH0052185.1"/>
    <property type="molecule type" value="Genomic_DNA"/>
</dbReference>
<reference evidence="4" key="1">
    <citation type="submission" date="2021-10" db="EMBL/GenBank/DDBJ databases">
        <authorList>
            <person name="Piombo E."/>
        </authorList>
    </citation>
    <scope>NUCLEOTIDE SEQUENCE</scope>
</reference>
<comment type="caution">
    <text evidence="4">The sequence shown here is derived from an EMBL/GenBank/DDBJ whole genome shotgun (WGS) entry which is preliminary data.</text>
</comment>
<evidence type="ECO:0000256" key="3">
    <source>
        <dbReference type="RuleBase" id="RU000363"/>
    </source>
</evidence>
<dbReference type="PANTHER" id="PTHR43976:SF16">
    <property type="entry name" value="SHORT-CHAIN DEHYDROGENASE_REDUCTASE FAMILY PROTEIN"/>
    <property type="match status" value="1"/>
</dbReference>
<dbReference type="InterPro" id="IPR002347">
    <property type="entry name" value="SDR_fam"/>
</dbReference>
<comment type="similarity">
    <text evidence="1 3">Belongs to the short-chain dehydrogenases/reductases (SDR) family.</text>
</comment>
<dbReference type="PRINTS" id="PR00081">
    <property type="entry name" value="GDHRDH"/>
</dbReference>
<organism evidence="4 5">
    <name type="scientific">Clonostachys solani</name>
    <dbReference type="NCBI Taxonomy" id="160281"/>
    <lineage>
        <taxon>Eukaryota</taxon>
        <taxon>Fungi</taxon>
        <taxon>Dikarya</taxon>
        <taxon>Ascomycota</taxon>
        <taxon>Pezizomycotina</taxon>
        <taxon>Sordariomycetes</taxon>
        <taxon>Hypocreomycetidae</taxon>
        <taxon>Hypocreales</taxon>
        <taxon>Bionectriaceae</taxon>
        <taxon>Clonostachys</taxon>
    </lineage>
</organism>
<evidence type="ECO:0000256" key="1">
    <source>
        <dbReference type="ARBA" id="ARBA00006484"/>
    </source>
</evidence>